<dbReference type="EMBL" id="MFQP01000043">
    <property type="protein sequence ID" value="OGH87199.1"/>
    <property type="molecule type" value="Genomic_DNA"/>
</dbReference>
<dbReference type="SUPFAM" id="SSF51569">
    <property type="entry name" value="Aldolase"/>
    <property type="match status" value="1"/>
</dbReference>
<dbReference type="PANTHER" id="PTHR42966:SF2">
    <property type="entry name" value="PSEUDAMINIC ACID SYNTHASE"/>
    <property type="match status" value="1"/>
</dbReference>
<evidence type="ECO:0000313" key="2">
    <source>
        <dbReference type="EMBL" id="OGH87199.1"/>
    </source>
</evidence>
<dbReference type="InterPro" id="IPR057736">
    <property type="entry name" value="SAF_PseI/NeuA/NeuB"/>
</dbReference>
<dbReference type="InterPro" id="IPR013974">
    <property type="entry name" value="SAF"/>
</dbReference>
<dbReference type="InterPro" id="IPR013132">
    <property type="entry name" value="PseI/NeuA/B-like_N"/>
</dbReference>
<dbReference type="PROSITE" id="PS50844">
    <property type="entry name" value="AFP_LIKE"/>
    <property type="match status" value="1"/>
</dbReference>
<dbReference type="InterPro" id="IPR036732">
    <property type="entry name" value="AFP_Neu5c_C_sf"/>
</dbReference>
<proteinExistence type="predicted"/>
<evidence type="ECO:0000259" key="1">
    <source>
        <dbReference type="PROSITE" id="PS50844"/>
    </source>
</evidence>
<dbReference type="Pfam" id="PF08666">
    <property type="entry name" value="SAF"/>
    <property type="match status" value="1"/>
</dbReference>
<dbReference type="InterPro" id="IPR013785">
    <property type="entry name" value="Aldolase_TIM"/>
</dbReference>
<gene>
    <name evidence="2" type="ORF">A2206_01200</name>
</gene>
<protein>
    <recommendedName>
        <fullName evidence="1">AFP-like domain-containing protein</fullName>
    </recommendedName>
</protein>
<sequence>MDSLGGVVVPLISVALGASIIEKHFTLDRSEGGPDAAFSLEPKEMKQLVKAVRDAEAAIGRPNYEIGKKESENKVFRRSIFVIKDIKAGEELTRENIRVIRPGYGLEPKELPEVLGKKAKQNIERGTPLSWDLIEN</sequence>
<name>A0A1F6NTF6_9BACT</name>
<dbReference type="Pfam" id="PF03102">
    <property type="entry name" value="NeuB"/>
    <property type="match status" value="1"/>
</dbReference>
<dbReference type="PANTHER" id="PTHR42966">
    <property type="entry name" value="N-ACETYLNEURAMINATE SYNTHASE"/>
    <property type="match status" value="1"/>
</dbReference>
<evidence type="ECO:0000313" key="3">
    <source>
        <dbReference type="Proteomes" id="UP000177151"/>
    </source>
</evidence>
<dbReference type="Gene3D" id="3.20.20.70">
    <property type="entry name" value="Aldolase class I"/>
    <property type="match status" value="1"/>
</dbReference>
<dbReference type="InterPro" id="IPR006190">
    <property type="entry name" value="SAF_AFP_Neu5Ac"/>
</dbReference>
<reference evidence="2 3" key="1">
    <citation type="journal article" date="2016" name="Nat. Commun.">
        <title>Thousands of microbial genomes shed light on interconnected biogeochemical processes in an aquifer system.</title>
        <authorList>
            <person name="Anantharaman K."/>
            <person name="Brown C.T."/>
            <person name="Hug L.A."/>
            <person name="Sharon I."/>
            <person name="Castelle C.J."/>
            <person name="Probst A.J."/>
            <person name="Thomas B.C."/>
            <person name="Singh A."/>
            <person name="Wilkins M.J."/>
            <person name="Karaoz U."/>
            <person name="Brodie E.L."/>
            <person name="Williams K.H."/>
            <person name="Hubbard S.S."/>
            <person name="Banfield J.F."/>
        </authorList>
    </citation>
    <scope>NUCLEOTIDE SEQUENCE [LARGE SCALE GENOMIC DNA]</scope>
</reference>
<dbReference type="GO" id="GO:0016051">
    <property type="term" value="P:carbohydrate biosynthetic process"/>
    <property type="evidence" value="ECO:0007669"/>
    <property type="project" value="InterPro"/>
</dbReference>
<dbReference type="GO" id="GO:0047444">
    <property type="term" value="F:N-acylneuraminate-9-phosphate synthase activity"/>
    <property type="evidence" value="ECO:0007669"/>
    <property type="project" value="TreeGrafter"/>
</dbReference>
<dbReference type="CDD" id="cd11615">
    <property type="entry name" value="SAF_NeuB_like"/>
    <property type="match status" value="1"/>
</dbReference>
<dbReference type="Proteomes" id="UP000177151">
    <property type="component" value="Unassembled WGS sequence"/>
</dbReference>
<organism evidence="2 3">
    <name type="scientific">Candidatus Magasanikbacteria bacterium RIFOXYA1_FULL_40_8</name>
    <dbReference type="NCBI Taxonomy" id="1798694"/>
    <lineage>
        <taxon>Bacteria</taxon>
        <taxon>Candidatus Magasanikiibacteriota</taxon>
    </lineage>
</organism>
<dbReference type="AlphaFoldDB" id="A0A1F6NTF6"/>
<comment type="caution">
    <text evidence="2">The sequence shown here is derived from an EMBL/GenBank/DDBJ whole genome shotgun (WGS) entry which is preliminary data.</text>
</comment>
<dbReference type="SUPFAM" id="SSF51269">
    <property type="entry name" value="AFP III-like domain"/>
    <property type="match status" value="1"/>
</dbReference>
<dbReference type="SMART" id="SM00858">
    <property type="entry name" value="SAF"/>
    <property type="match status" value="1"/>
</dbReference>
<feature type="domain" description="AFP-like" evidence="1">
    <location>
        <begin position="79"/>
        <end position="136"/>
    </location>
</feature>
<dbReference type="InterPro" id="IPR051690">
    <property type="entry name" value="PseI-like"/>
</dbReference>
<dbReference type="Gene3D" id="3.90.1210.10">
    <property type="entry name" value="Antifreeze-like/N-acetylneuraminic acid synthase C-terminal domain"/>
    <property type="match status" value="1"/>
</dbReference>
<accession>A0A1F6NTF6</accession>